<proteinExistence type="predicted"/>
<protein>
    <submittedName>
        <fullName evidence="2">Uncharacterized protein</fullName>
    </submittedName>
</protein>
<accession>A0A9W6F424</accession>
<evidence type="ECO:0000313" key="3">
    <source>
        <dbReference type="Proteomes" id="UP001165080"/>
    </source>
</evidence>
<evidence type="ECO:0000313" key="2">
    <source>
        <dbReference type="EMBL" id="GLC55753.1"/>
    </source>
</evidence>
<keyword evidence="3" id="KW-1185">Reference proteome</keyword>
<name>A0A9W6F424_9CHLO</name>
<evidence type="ECO:0000256" key="1">
    <source>
        <dbReference type="SAM" id="MobiDB-lite"/>
    </source>
</evidence>
<dbReference type="Proteomes" id="UP001165080">
    <property type="component" value="Unassembled WGS sequence"/>
</dbReference>
<gene>
    <name evidence="2" type="primary">PLESTB001596</name>
    <name evidence="2" type="ORF">PLESTB_001025000</name>
</gene>
<dbReference type="AlphaFoldDB" id="A0A9W6F424"/>
<organism evidence="2 3">
    <name type="scientific">Pleodorina starrii</name>
    <dbReference type="NCBI Taxonomy" id="330485"/>
    <lineage>
        <taxon>Eukaryota</taxon>
        <taxon>Viridiplantae</taxon>
        <taxon>Chlorophyta</taxon>
        <taxon>core chlorophytes</taxon>
        <taxon>Chlorophyceae</taxon>
        <taxon>CS clade</taxon>
        <taxon>Chlamydomonadales</taxon>
        <taxon>Volvocaceae</taxon>
        <taxon>Pleodorina</taxon>
    </lineage>
</organism>
<reference evidence="2 3" key="1">
    <citation type="journal article" date="2023" name="Commun. Biol.">
        <title>Reorganization of the ancestral sex-determining regions during the evolution of trioecy in Pleodorina starrii.</title>
        <authorList>
            <person name="Takahashi K."/>
            <person name="Suzuki S."/>
            <person name="Kawai-Toyooka H."/>
            <person name="Yamamoto K."/>
            <person name="Hamaji T."/>
            <person name="Ootsuki R."/>
            <person name="Yamaguchi H."/>
            <person name="Kawachi M."/>
            <person name="Higashiyama T."/>
            <person name="Nozaki H."/>
        </authorList>
    </citation>
    <scope>NUCLEOTIDE SEQUENCE [LARGE SCALE GENOMIC DNA]</scope>
    <source>
        <strain evidence="2 3">NIES-4479</strain>
    </source>
</reference>
<comment type="caution">
    <text evidence="2">The sequence shown here is derived from an EMBL/GenBank/DDBJ whole genome shotgun (WGS) entry which is preliminary data.</text>
</comment>
<dbReference type="EMBL" id="BRXU01000014">
    <property type="protein sequence ID" value="GLC55753.1"/>
    <property type="molecule type" value="Genomic_DNA"/>
</dbReference>
<sequence>MSITVNVIAAKITAKQLADVLSSVQAELATASASSTPADTLAMSKRLAAAAAAANGTASTADTSALAGTILALLVSSSSINNINSTSSTASMLMTFNGVGTMWSLASSNSRASALTGVSALSAKLATQQLAVEDAQPVAEFFSTVLGDAMGLVQEFAASAGNGAAGVAARALAAHDVLASVVLNADSLTRGLLKGATCNGTAVLIATARISASVQCVTAALAATGSVSSSLPSPPGVSSVSSRRRSLMASSNSNSNTAATVSMSVNPAIAPLCAADATCASAGLDVTTTVLADTSLLLTALSGTAVPLVTNLSDYKAGGAVNIISHIVRVAAPGLPSSAIGLSGLVTLNIPINSTASKLRGANARRAIDVGVVPVDPSAGISGVRSVTTTSNPETVGNILDTVSGNSNNMGDFVVVEYESTTKSNGGSSSALPELGSNTGAAGPALQPLSWLTATLVAFASFTLGKLL</sequence>
<feature type="region of interest" description="Disordered" evidence="1">
    <location>
        <begin position="226"/>
        <end position="258"/>
    </location>
</feature>